<keyword evidence="7" id="KW-0275">Fatty acid biosynthesis</keyword>
<accession>A0A0B7B942</accession>
<evidence type="ECO:0000256" key="5">
    <source>
        <dbReference type="ARBA" id="ARBA00023002"/>
    </source>
</evidence>
<keyword evidence="4" id="KW-0521">NADP</keyword>
<dbReference type="InterPro" id="IPR049391">
    <property type="entry name" value="FAS_pseudo-KR"/>
</dbReference>
<dbReference type="InterPro" id="IPR020843">
    <property type="entry name" value="ER"/>
</dbReference>
<dbReference type="SUPFAM" id="SSF50129">
    <property type="entry name" value="GroES-like"/>
    <property type="match status" value="1"/>
</dbReference>
<name>A0A0B7B942_9EUPU</name>
<keyword evidence="5" id="KW-0560">Oxidoreductase</keyword>
<evidence type="ECO:0000256" key="1">
    <source>
        <dbReference type="ARBA" id="ARBA00022450"/>
    </source>
</evidence>
<keyword evidence="8" id="KW-0511">Multifunctional enzyme</keyword>
<dbReference type="CDD" id="cd05195">
    <property type="entry name" value="enoyl_red"/>
    <property type="match status" value="1"/>
</dbReference>
<dbReference type="GO" id="GO:0006633">
    <property type="term" value="P:fatty acid biosynthetic process"/>
    <property type="evidence" value="ECO:0007669"/>
    <property type="project" value="UniProtKB-KW"/>
</dbReference>
<dbReference type="EMBL" id="HACG01042984">
    <property type="protein sequence ID" value="CEK89849.1"/>
    <property type="molecule type" value="Transcribed_RNA"/>
</dbReference>
<evidence type="ECO:0000256" key="7">
    <source>
        <dbReference type="ARBA" id="ARBA00023160"/>
    </source>
</evidence>
<evidence type="ECO:0000256" key="6">
    <source>
        <dbReference type="ARBA" id="ARBA00023098"/>
    </source>
</evidence>
<dbReference type="SMART" id="SM00829">
    <property type="entry name" value="PKS_ER"/>
    <property type="match status" value="1"/>
</dbReference>
<keyword evidence="1" id="KW-0596">Phosphopantetheine</keyword>
<reference evidence="10" key="1">
    <citation type="submission" date="2014-12" db="EMBL/GenBank/DDBJ databases">
        <title>Insight into the proteome of Arion vulgaris.</title>
        <authorList>
            <person name="Aradska J."/>
            <person name="Bulat T."/>
            <person name="Smidak R."/>
            <person name="Sarate P."/>
            <person name="Gangsoo J."/>
            <person name="Sialana F."/>
            <person name="Bilban M."/>
            <person name="Lubec G."/>
        </authorList>
    </citation>
    <scope>NUCLEOTIDE SEQUENCE</scope>
    <source>
        <tissue evidence="10">Skin</tissue>
    </source>
</reference>
<evidence type="ECO:0000259" key="9">
    <source>
        <dbReference type="SMART" id="SM00829"/>
    </source>
</evidence>
<dbReference type="InterPro" id="IPR011032">
    <property type="entry name" value="GroES-like_sf"/>
</dbReference>
<evidence type="ECO:0000256" key="4">
    <source>
        <dbReference type="ARBA" id="ARBA00022857"/>
    </source>
</evidence>
<organism evidence="10">
    <name type="scientific">Arion vulgaris</name>
    <dbReference type="NCBI Taxonomy" id="1028688"/>
    <lineage>
        <taxon>Eukaryota</taxon>
        <taxon>Metazoa</taxon>
        <taxon>Spiralia</taxon>
        <taxon>Lophotrochozoa</taxon>
        <taxon>Mollusca</taxon>
        <taxon>Gastropoda</taxon>
        <taxon>Heterobranchia</taxon>
        <taxon>Euthyneura</taxon>
        <taxon>Panpulmonata</taxon>
        <taxon>Eupulmonata</taxon>
        <taxon>Stylommatophora</taxon>
        <taxon>Helicina</taxon>
        <taxon>Arionoidea</taxon>
        <taxon>Arionidae</taxon>
        <taxon>Arion</taxon>
    </lineage>
</organism>
<dbReference type="Gene3D" id="3.40.50.150">
    <property type="entry name" value="Vaccinia Virus protein VP39"/>
    <property type="match status" value="1"/>
</dbReference>
<sequence length="480" mass="53428">MNLTYTAADKSPLDKDAKNLGVKSSLWDLSTSTSVPPGQVHLLVLKNVLHKQADVDTSFQTVSEMVSPNGFILVEEVTKNFPLCLALEALVEKLSGEEEKSAKSSNVCRVCGCYLTEGSWVEVFSRHNYEVVYRRSDNLLSTIFLLRKKVQSTIPPIIFPINELECTWLEDLKTQMKELEKAPEDARLWLVAEQATNGIVGFFNCLRLEAGGEKVRSIFISNLKSSSARPTITATSPEFQSLAEKDLTVNIYRDGNWGCFKHIPIQDNESGTEKTTEYAYVNVTTRGDLSSLKWIESPLKFFHKNGHNTELCSVYYTSLNFRDVMLATGKLPPDAIPGDMATQDCVLGMEFAGRDSAGKRIMGILPAKGLATAVDTEKRFLWDIPDNWSMEEAATVPVVYCTAYYALVTRGRIQRGERVLIHSGSGGVGQAAISVALSYGCEVFTTVGSKEKKEYLKSIFPQLQDRNFSTQETFHLNLTF</sequence>
<keyword evidence="3" id="KW-0276">Fatty acid metabolism</keyword>
<evidence type="ECO:0000256" key="2">
    <source>
        <dbReference type="ARBA" id="ARBA00022516"/>
    </source>
</evidence>
<evidence type="ECO:0000256" key="8">
    <source>
        <dbReference type="ARBA" id="ARBA00023268"/>
    </source>
</evidence>
<dbReference type="InterPro" id="IPR050091">
    <property type="entry name" value="PKS_NRPS_Biosynth_Enz"/>
</dbReference>
<dbReference type="SUPFAM" id="SSF53335">
    <property type="entry name" value="S-adenosyl-L-methionine-dependent methyltransferases"/>
    <property type="match status" value="1"/>
</dbReference>
<proteinExistence type="predicted"/>
<dbReference type="Gene3D" id="3.40.50.720">
    <property type="entry name" value="NAD(P)-binding Rossmann-like Domain"/>
    <property type="match status" value="1"/>
</dbReference>
<keyword evidence="6" id="KW-0443">Lipid metabolism</keyword>
<dbReference type="AlphaFoldDB" id="A0A0B7B942"/>
<evidence type="ECO:0000313" key="11">
    <source>
        <dbReference type="EMBL" id="CEK89850.1"/>
    </source>
</evidence>
<dbReference type="InterPro" id="IPR036291">
    <property type="entry name" value="NAD(P)-bd_dom_sf"/>
</dbReference>
<dbReference type="PANTHER" id="PTHR43775:SF7">
    <property type="entry name" value="FATTY ACID SYNTHASE"/>
    <property type="match status" value="1"/>
</dbReference>
<dbReference type="Gene3D" id="3.90.180.10">
    <property type="entry name" value="Medium-chain alcohol dehydrogenases, catalytic domain"/>
    <property type="match status" value="1"/>
</dbReference>
<gene>
    <name evidence="10" type="primary">ORF173328</name>
    <name evidence="11" type="synonym">ORF173348</name>
</gene>
<evidence type="ECO:0000256" key="3">
    <source>
        <dbReference type="ARBA" id="ARBA00022832"/>
    </source>
</evidence>
<evidence type="ECO:0000313" key="10">
    <source>
        <dbReference type="EMBL" id="CEK89849.1"/>
    </source>
</evidence>
<protein>
    <recommendedName>
        <fullName evidence="9">Enoyl reductase (ER) domain-containing protein</fullName>
    </recommendedName>
</protein>
<dbReference type="GO" id="GO:0005737">
    <property type="term" value="C:cytoplasm"/>
    <property type="evidence" value="ECO:0007669"/>
    <property type="project" value="TreeGrafter"/>
</dbReference>
<feature type="domain" description="Enoyl reductase (ER)" evidence="9">
    <location>
        <begin position="287"/>
        <end position="476"/>
    </location>
</feature>
<dbReference type="GO" id="GO:0004312">
    <property type="term" value="F:fatty acid synthase activity"/>
    <property type="evidence" value="ECO:0007669"/>
    <property type="project" value="TreeGrafter"/>
</dbReference>
<dbReference type="PANTHER" id="PTHR43775">
    <property type="entry name" value="FATTY ACID SYNTHASE"/>
    <property type="match status" value="1"/>
</dbReference>
<dbReference type="Pfam" id="PF21149">
    <property type="entry name" value="FAS_pseudo-KR"/>
    <property type="match status" value="1"/>
</dbReference>
<keyword evidence="2" id="KW-0444">Lipid biosynthesis</keyword>
<dbReference type="GO" id="GO:0016491">
    <property type="term" value="F:oxidoreductase activity"/>
    <property type="evidence" value="ECO:0007669"/>
    <property type="project" value="UniProtKB-KW"/>
</dbReference>
<dbReference type="SUPFAM" id="SSF51735">
    <property type="entry name" value="NAD(P)-binding Rossmann-fold domains"/>
    <property type="match status" value="1"/>
</dbReference>
<dbReference type="InterPro" id="IPR029063">
    <property type="entry name" value="SAM-dependent_MTases_sf"/>
</dbReference>
<dbReference type="EMBL" id="HACG01042985">
    <property type="protein sequence ID" value="CEK89850.1"/>
    <property type="molecule type" value="Transcribed_RNA"/>
</dbReference>